<name>A0A0K1JLS5_9MICO</name>
<gene>
    <name evidence="2" type="ORF">VV02_20530</name>
</gene>
<evidence type="ECO:0000256" key="1">
    <source>
        <dbReference type="SAM" id="Phobius"/>
    </source>
</evidence>
<keyword evidence="1" id="KW-1133">Transmembrane helix</keyword>
<evidence type="ECO:0000313" key="3">
    <source>
        <dbReference type="Proteomes" id="UP000066480"/>
    </source>
</evidence>
<keyword evidence="1" id="KW-0812">Transmembrane</keyword>
<organism evidence="2 3">
    <name type="scientific">Luteipulveratus mongoliensis</name>
    <dbReference type="NCBI Taxonomy" id="571913"/>
    <lineage>
        <taxon>Bacteria</taxon>
        <taxon>Bacillati</taxon>
        <taxon>Actinomycetota</taxon>
        <taxon>Actinomycetes</taxon>
        <taxon>Micrococcales</taxon>
        <taxon>Dermacoccaceae</taxon>
        <taxon>Luteipulveratus</taxon>
    </lineage>
</organism>
<dbReference type="RefSeq" id="WP_052594560.1">
    <property type="nucleotide sequence ID" value="NZ_CP011112.1"/>
</dbReference>
<protein>
    <submittedName>
        <fullName evidence="2">Uncharacterized protein</fullName>
    </submittedName>
</protein>
<dbReference type="AlphaFoldDB" id="A0A0K1JLS5"/>
<sequence length="131" mass="14057">MRAALTVFVVLLVLLVGHLLVVVRDALFERGLSTKTSVHVALGEDMLSPRHLLIGMVAFVGAYLVGLTINGREGMTYAALLVLAVLVAWGGWVVARVALRRKVLGDRAVPWWSVLPTSLVLAGLFAWSGIA</sequence>
<reference evidence="2 3" key="1">
    <citation type="submission" date="2015-03" db="EMBL/GenBank/DDBJ databases">
        <title>Luteipulveratus halotolerans sp. nov., a novel actinobacterium (Dermacoccaceae) from Sarawak, Malaysia.</title>
        <authorList>
            <person name="Juboi H."/>
            <person name="Basik A."/>
            <person name="Shamsul S.S."/>
            <person name="Arnold P."/>
            <person name="Schmitt E.K."/>
            <person name="Sanglier J.-J."/>
            <person name="Yeo T."/>
        </authorList>
    </citation>
    <scope>NUCLEOTIDE SEQUENCE [LARGE SCALE GENOMIC DNA]</scope>
    <source>
        <strain evidence="2 3">MN07-A0370</strain>
    </source>
</reference>
<keyword evidence="1" id="KW-0472">Membrane</keyword>
<keyword evidence="3" id="KW-1185">Reference proteome</keyword>
<dbReference type="KEGG" id="lmoi:VV02_20530"/>
<dbReference type="EMBL" id="CP011112">
    <property type="protein sequence ID" value="AKU17674.1"/>
    <property type="molecule type" value="Genomic_DNA"/>
</dbReference>
<feature type="transmembrane region" description="Helical" evidence="1">
    <location>
        <begin position="111"/>
        <end position="130"/>
    </location>
</feature>
<accession>A0A0K1JLS5</accession>
<proteinExistence type="predicted"/>
<feature type="transmembrane region" description="Helical" evidence="1">
    <location>
        <begin position="52"/>
        <end position="70"/>
    </location>
</feature>
<evidence type="ECO:0000313" key="2">
    <source>
        <dbReference type="EMBL" id="AKU17674.1"/>
    </source>
</evidence>
<feature type="transmembrane region" description="Helical" evidence="1">
    <location>
        <begin position="77"/>
        <end position="99"/>
    </location>
</feature>
<dbReference type="Proteomes" id="UP000066480">
    <property type="component" value="Chromosome"/>
</dbReference>